<dbReference type="Pfam" id="PF07691">
    <property type="entry name" value="PA14"/>
    <property type="match status" value="2"/>
</dbReference>
<dbReference type="SUPFAM" id="SSF56988">
    <property type="entry name" value="Anthrax protective antigen"/>
    <property type="match status" value="2"/>
</dbReference>
<dbReference type="KEGG" id="ssyi:EKG83_40080"/>
<dbReference type="NCBIfam" id="TIGR03696">
    <property type="entry name" value="Rhs_assc_core"/>
    <property type="match status" value="1"/>
</dbReference>
<keyword evidence="4" id="KW-1185">Reference proteome</keyword>
<evidence type="ECO:0000313" key="3">
    <source>
        <dbReference type="EMBL" id="QFZ24798.1"/>
    </source>
</evidence>
<sequence length="1968" mass="209525">MVSRSTFATEYENPDGTRTVKQSTEPLNVKDPQGRWSPVDPTLETDARTGRVRAERHPLKPSLGADAGDPSLVRVEFEGHEVSLGAERPARGRKARVEGRSAEYVDAIDDADLKYEVTAGSVKETIVLSKPPARSSWRFTLDPGALTPVVTGQGTVELRDGRGTPKVVMPPIVTWDSSGGEDEPPAHTGGTYGLEKSGDEWVLTVSVDETWLRDPARAYPVSVDPTVTFGVAYAESYKSDGYWCTNCGIQVGNALDRGDKYWRSAFRFNYESLYGQRIVGAKLDVTNQRSPLSPDKTWPATMYHASAMDFNGVGGLLATGQVGQVGTLTGASLVSFLQHIADIRHMATFLLVGHEAPGVWTYKNLSATLTVDTGSAPPAPAAVAPEDGAVITNLSPTLQVTPVSDPDGDPVRYCFKVATGADAKSGVVVDSGCLDSPTWTVPQAVLQDGVTYSWQAHATSGVAMAPGPVRKFRIDQRVGDRGPAPVDQLGPLTVNLANGNLMTSQSSPTFNTVAGSAGVSMSYNSQQLEPKGLRASYYPDLSHNGGIGTTQEPVLVRTEPQVNVDWGDTSPFEPALPKDWFAARWEGFFQAPATGAYQFAGVHDDALKVWINNTSVYDQPCCSDVNWGVAGTVNLTAGQRVPIKVELAEQTGWAYLRLFVRTSDGTTVPSQVVPADWLYSSDLPALPRGWTLSADLDGDGSTYTEAKVTDQNVVLTDGTGAKHTYTKKSAGGYTAPSGEEGVLALDPAGRITLVEGAESFVFRADGKLESVSPVHDSRKPAALQNIYDGSPSRLREIKDPVSQRSHRLHYGRPGDDCYTGVTVPPGMDAAPPSQMLCRIAYWDGTDTRLWYSQGRLARIEDPGSENTDYGYDADGLLNRVRDSLANDWLAGTISTNPAQLAADAASGVTYTTANGKPHVDALTTPVPARGKERSRHGYRYGPEPRTTYVDVAGLTPATGFFTKVVYDDAYRLLSTTDATGRTTSQTWNARDLKLTSTDAAGRVSTTVYDALDRPTDNYGPAPASCFTGQVPTAACAATVPHTRTDYDEGLAGLTAAIHDNTTLTGAAKVNQTGLGSADGVVRSDWADTASPAAGVPAGKFSIRLNGLITFPNAGNYNMELHVDDGARMWIDDTLVVDMWGDGGPRPAKGDYNNTVAGSTHRIRIDYFNSGGPGQLHLNWRRAPDGVYEPVPGRYLKPNYGLTTSTAEDESAGVPGQSTTTAYTGNGVDAVFGLTTATGPTGLTTRSTYEAVGVGYLRKTGKSAPNGAATTYEYYGDTETRDNPCTTEVEAINQGGLTRTTRSTAPATGPARVDEQVFDASGRLVAKGTAGEWTCTTYDARDRAVQVRYPATGSAEERVVTTNFAVDGNPLVTSVSDRVGTVTTEVDLLGRVVEYTDVHGVRTETSYDLAGRVLAEKVVPPNPADAPQELKRGHDDAGRPTTVTLGTTTLATATYTAAGELASVAYANGSSLSAVGRDGTGATTSHTWRTGDGASVVSAVTRTRAGTVVDESLAGVDARPTGPNYAYDAVGRLTEAWVAGHHYTYDFTSSAPAACPAGTKADAGLNTNRVRLLDETASGVVETGYCYDAADRLLATTGATPVTDVRYDDHGNTTGYSVGGATTSFSWDSADRNTAVRTTGADPADVHYARDATDRIVRRTTAAGDGQTDLAYGFTGTGDTADLVLAAGDKKLLSRTISLPGGVLHTWTPDAVTASLDHPTVRGDLVLTTGPDGRQVGPLRGYTPFGEPLGAGGAVDPDQVPDNLPGQADHGWLGQHQRLHEHAGSLSVVQMGARPYSPLLGRFLSVDPVEGGSANDYDYVNGDPVNDTDVDGRWPDWGKLWNKTKDFVKKHKVDIALTVAGFIPGLGAAAWAYRAYRIVRAAKAANGLAGGIRATRATTWLAGRMWVGRGATKRAADTGYRLFSKNGLRQYRPPAYKGKKWGYQSNFESRAGTRGKMTNNYHVNNRRWW</sequence>
<dbReference type="PROSITE" id="PS51820">
    <property type="entry name" value="PA14"/>
    <property type="match status" value="2"/>
</dbReference>
<dbReference type="GO" id="GO:0005975">
    <property type="term" value="P:carbohydrate metabolic process"/>
    <property type="evidence" value="ECO:0007669"/>
    <property type="project" value="UniProtKB-ARBA"/>
</dbReference>
<feature type="compositionally biased region" description="Basic and acidic residues" evidence="1">
    <location>
        <begin position="1427"/>
        <end position="1437"/>
    </location>
</feature>
<feature type="domain" description="PA14" evidence="2">
    <location>
        <begin position="528"/>
        <end position="677"/>
    </location>
</feature>
<dbReference type="OrthoDB" id="5994822at2"/>
<dbReference type="Proteomes" id="UP000325787">
    <property type="component" value="Chromosome"/>
</dbReference>
<dbReference type="InterPro" id="IPR037524">
    <property type="entry name" value="PA14/GLEYA"/>
</dbReference>
<dbReference type="NCBIfam" id="TIGR01643">
    <property type="entry name" value="YD_repeat_2x"/>
    <property type="match status" value="3"/>
</dbReference>
<dbReference type="Gene3D" id="2.60.40.10">
    <property type="entry name" value="Immunoglobulins"/>
    <property type="match status" value="1"/>
</dbReference>
<evidence type="ECO:0000259" key="2">
    <source>
        <dbReference type="PROSITE" id="PS51820"/>
    </source>
</evidence>
<feature type="region of interest" description="Disordered" evidence="1">
    <location>
        <begin position="1419"/>
        <end position="1441"/>
    </location>
</feature>
<accession>A0A5Q0HEL6</accession>
<dbReference type="Gene3D" id="2.180.10.10">
    <property type="entry name" value="RHS repeat-associated core"/>
    <property type="match status" value="2"/>
</dbReference>
<name>A0A5Q0HEL6_SACSY</name>
<organism evidence="3 4">
    <name type="scientific">Saccharothrix syringae</name>
    <name type="common">Nocardiopsis syringae</name>
    <dbReference type="NCBI Taxonomy" id="103733"/>
    <lineage>
        <taxon>Bacteria</taxon>
        <taxon>Bacillati</taxon>
        <taxon>Actinomycetota</taxon>
        <taxon>Actinomycetes</taxon>
        <taxon>Pseudonocardiales</taxon>
        <taxon>Pseudonocardiaceae</taxon>
        <taxon>Saccharothrix</taxon>
    </lineage>
</organism>
<evidence type="ECO:0000256" key="1">
    <source>
        <dbReference type="SAM" id="MobiDB-lite"/>
    </source>
</evidence>
<dbReference type="EMBL" id="CP034550">
    <property type="protein sequence ID" value="QFZ24798.1"/>
    <property type="molecule type" value="Genomic_DNA"/>
</dbReference>
<dbReference type="InterPro" id="IPR011658">
    <property type="entry name" value="PA14_dom"/>
</dbReference>
<dbReference type="PANTHER" id="PTHR32305">
    <property type="match status" value="1"/>
</dbReference>
<proteinExistence type="predicted"/>
<gene>
    <name evidence="3" type="ORF">EKG83_40080</name>
</gene>
<dbReference type="Gene3D" id="3.90.182.10">
    <property type="entry name" value="Toxin - Anthrax Protective Antigen,domain 1"/>
    <property type="match status" value="1"/>
</dbReference>
<feature type="compositionally biased region" description="Basic and acidic residues" evidence="1">
    <location>
        <begin position="45"/>
        <end position="58"/>
    </location>
</feature>
<dbReference type="SMART" id="SM00758">
    <property type="entry name" value="PA14"/>
    <property type="match status" value="2"/>
</dbReference>
<protein>
    <recommendedName>
        <fullName evidence="2">PA14 domain-containing protein</fullName>
    </recommendedName>
</protein>
<feature type="region of interest" description="Disordered" evidence="1">
    <location>
        <begin position="916"/>
        <end position="942"/>
    </location>
</feature>
<dbReference type="InterPro" id="IPR006530">
    <property type="entry name" value="YD"/>
</dbReference>
<dbReference type="InterPro" id="IPR050708">
    <property type="entry name" value="T6SS_VgrG/RHS"/>
</dbReference>
<evidence type="ECO:0000313" key="4">
    <source>
        <dbReference type="Proteomes" id="UP000325787"/>
    </source>
</evidence>
<reference evidence="4" key="1">
    <citation type="journal article" date="2021" name="Curr. Microbiol.">
        <title>Complete genome of nocamycin-producing strain Saccharothrix syringae NRRL B-16468 reveals the biosynthetic potential for secondary metabolites.</title>
        <authorList>
            <person name="Mo X."/>
            <person name="Yang S."/>
        </authorList>
    </citation>
    <scope>NUCLEOTIDE SEQUENCE [LARGE SCALE GENOMIC DNA]</scope>
    <source>
        <strain evidence="4">ATCC 51364 / DSM 43886 / JCM 6844 / KCTC 9398 / NBRC 14523 / NRRL B-16468 / INA 2240</strain>
    </source>
</reference>
<dbReference type="InterPro" id="IPR022385">
    <property type="entry name" value="Rhs_assc_core"/>
</dbReference>
<dbReference type="InterPro" id="IPR013783">
    <property type="entry name" value="Ig-like_fold"/>
</dbReference>
<feature type="region of interest" description="Disordered" evidence="1">
    <location>
        <begin position="1"/>
        <end position="68"/>
    </location>
</feature>
<feature type="domain" description="PA14" evidence="2">
    <location>
        <begin position="1048"/>
        <end position="1194"/>
    </location>
</feature>
<dbReference type="PANTHER" id="PTHR32305:SF15">
    <property type="entry name" value="PROTEIN RHSA-RELATED"/>
    <property type="match status" value="1"/>
</dbReference>